<evidence type="ECO:0000259" key="2">
    <source>
        <dbReference type="PROSITE" id="PS50206"/>
    </source>
</evidence>
<dbReference type="Pfam" id="PF00581">
    <property type="entry name" value="Rhodanese"/>
    <property type="match status" value="1"/>
</dbReference>
<dbReference type="InterPro" id="IPR050229">
    <property type="entry name" value="GlpE_sulfurtransferase"/>
</dbReference>
<dbReference type="SMART" id="SM00450">
    <property type="entry name" value="RHOD"/>
    <property type="match status" value="1"/>
</dbReference>
<dbReference type="CDD" id="cd00158">
    <property type="entry name" value="RHOD"/>
    <property type="match status" value="1"/>
</dbReference>
<dbReference type="PANTHER" id="PTHR43031:SF16">
    <property type="entry name" value="OXIDOREDUCTASE"/>
    <property type="match status" value="1"/>
</dbReference>
<reference evidence="3" key="1">
    <citation type="journal article" date="2023" name="Comput. Struct. Biotechnol. J.">
        <title>Discovery of a novel marine Bacteroidetes with a rich repertoire of carbohydrate-active enzymes.</title>
        <authorList>
            <person name="Chen B."/>
            <person name="Liu G."/>
            <person name="Chen Q."/>
            <person name="Wang H."/>
            <person name="Liu L."/>
            <person name="Tang K."/>
        </authorList>
    </citation>
    <scope>NUCLEOTIDE SEQUENCE</scope>
    <source>
        <strain evidence="3">TK19036</strain>
    </source>
</reference>
<evidence type="ECO:0000256" key="1">
    <source>
        <dbReference type="SAM" id="SignalP"/>
    </source>
</evidence>
<name>A0AA49JKD2_9BACT</name>
<dbReference type="Gene3D" id="3.40.250.10">
    <property type="entry name" value="Rhodanese-like domain"/>
    <property type="match status" value="1"/>
</dbReference>
<accession>A0AA49JKD2</accession>
<protein>
    <submittedName>
        <fullName evidence="3">Rhodanese-like domain-containing protein</fullName>
    </submittedName>
</protein>
<feature type="domain" description="Rhodanese" evidence="2">
    <location>
        <begin position="53"/>
        <end position="142"/>
    </location>
</feature>
<feature type="signal peptide" evidence="1">
    <location>
        <begin position="1"/>
        <end position="21"/>
    </location>
</feature>
<dbReference type="PANTHER" id="PTHR43031">
    <property type="entry name" value="FAD-DEPENDENT OXIDOREDUCTASE"/>
    <property type="match status" value="1"/>
</dbReference>
<dbReference type="PROSITE" id="PS50206">
    <property type="entry name" value="RHODANESE_3"/>
    <property type="match status" value="1"/>
</dbReference>
<dbReference type="SUPFAM" id="SSF52821">
    <property type="entry name" value="Rhodanese/Cell cycle control phosphatase"/>
    <property type="match status" value="1"/>
</dbReference>
<sequence length="169" mass="19634">MKRFTYFCMSLGSLLVSALSACGQKSYEEKLESLYEHTVPLMTPQALDSLQQQKSSVTLLDTRSPEEFEVSHLQQARFIDYDSFEISELQDVSKEDTVVLYCSVGYRSERIGEKLQKAGYRHVYNLYGGIFQWKNEGKEVFTPQNQPTDSVHTYNRNWSKWLEKGTKVY</sequence>
<gene>
    <name evidence="3" type="ORF">K4G66_16230</name>
</gene>
<dbReference type="InterPro" id="IPR036873">
    <property type="entry name" value="Rhodanese-like_dom_sf"/>
</dbReference>
<feature type="chain" id="PRO_5041345133" evidence="1">
    <location>
        <begin position="22"/>
        <end position="169"/>
    </location>
</feature>
<proteinExistence type="predicted"/>
<organism evidence="3">
    <name type="scientific">Roseihalotalea indica</name>
    <dbReference type="NCBI Taxonomy" id="2867963"/>
    <lineage>
        <taxon>Bacteria</taxon>
        <taxon>Pseudomonadati</taxon>
        <taxon>Bacteroidota</taxon>
        <taxon>Cytophagia</taxon>
        <taxon>Cytophagales</taxon>
        <taxon>Catalimonadaceae</taxon>
        <taxon>Roseihalotalea</taxon>
    </lineage>
</organism>
<dbReference type="NCBIfam" id="NF045521">
    <property type="entry name" value="rhoda_near_glyco"/>
    <property type="match status" value="1"/>
</dbReference>
<reference evidence="3" key="2">
    <citation type="journal article" date="2024" name="Antonie Van Leeuwenhoek">
        <title>Roseihalotalea indica gen. nov., sp. nov., a halophilic Bacteroidetes from mesopelagic Southwest Indian Ocean with higher carbohydrate metabolic potential.</title>
        <authorList>
            <person name="Chen B."/>
            <person name="Zhang M."/>
            <person name="Lin D."/>
            <person name="Ye J."/>
            <person name="Tang K."/>
        </authorList>
    </citation>
    <scope>NUCLEOTIDE SEQUENCE</scope>
    <source>
        <strain evidence="3">TK19036</strain>
    </source>
</reference>
<dbReference type="PROSITE" id="PS51257">
    <property type="entry name" value="PROKAR_LIPOPROTEIN"/>
    <property type="match status" value="1"/>
</dbReference>
<dbReference type="InterPro" id="IPR001763">
    <property type="entry name" value="Rhodanese-like_dom"/>
</dbReference>
<keyword evidence="1" id="KW-0732">Signal</keyword>
<evidence type="ECO:0000313" key="3">
    <source>
        <dbReference type="EMBL" id="WKN40242.1"/>
    </source>
</evidence>
<dbReference type="EMBL" id="CP120682">
    <property type="protein sequence ID" value="WKN40242.1"/>
    <property type="molecule type" value="Genomic_DNA"/>
</dbReference>
<dbReference type="AlphaFoldDB" id="A0AA49JKD2"/>